<feature type="transmembrane region" description="Helical" evidence="1">
    <location>
        <begin position="14"/>
        <end position="34"/>
    </location>
</feature>
<name>A0A1C3E446_9PLAN</name>
<evidence type="ECO:0000256" key="1">
    <source>
        <dbReference type="SAM" id="Phobius"/>
    </source>
</evidence>
<protein>
    <submittedName>
        <fullName evidence="2">Uncharacterized protein</fullName>
    </submittedName>
</protein>
<dbReference type="Proteomes" id="UP000094828">
    <property type="component" value="Unassembled WGS sequence"/>
</dbReference>
<organism evidence="2 3">
    <name type="scientific">Planctopirus hydrillae</name>
    <dbReference type="NCBI Taxonomy" id="1841610"/>
    <lineage>
        <taxon>Bacteria</taxon>
        <taxon>Pseudomonadati</taxon>
        <taxon>Planctomycetota</taxon>
        <taxon>Planctomycetia</taxon>
        <taxon>Planctomycetales</taxon>
        <taxon>Planctomycetaceae</taxon>
        <taxon>Planctopirus</taxon>
    </lineage>
</organism>
<proteinExistence type="predicted"/>
<dbReference type="AlphaFoldDB" id="A0A1C3E446"/>
<comment type="caution">
    <text evidence="2">The sequence shown here is derived from an EMBL/GenBank/DDBJ whole genome shotgun (WGS) entry which is preliminary data.</text>
</comment>
<evidence type="ECO:0000313" key="3">
    <source>
        <dbReference type="Proteomes" id="UP000094828"/>
    </source>
</evidence>
<keyword evidence="3" id="KW-1185">Reference proteome</keyword>
<gene>
    <name evidence="2" type="ORF">A6X21_14170</name>
</gene>
<sequence length="303" mass="33526">MDGLFQLMHRSRPVLQVFLAVLATLISLSIFVISADRFPVIASLLAGICLLIWLVLTITRRIDSDVAYQSWLLVMAGGFNAACWFSFAIISGSPFFAGVLAGLLLIAFLGQSLASSVHNPNMHLVKDLLAKSAPVSSEVVTQSLLSGFEKQFTQTTVEAHSPEDVHPQEDIHLNDDQRSQIGSLWSNSGEDDLSEIDEELTATDDSVSHLVRFVYDDREVQEGHLRIEFEQGARESLFHLVFSPPFDHVPRIEMEDTTAGELELEPLVVYRFGARIKARRSSSVEAPSLFEIAYQAAAPRRAA</sequence>
<feature type="transmembrane region" description="Helical" evidence="1">
    <location>
        <begin position="95"/>
        <end position="114"/>
    </location>
</feature>
<accession>A0A1C3E446</accession>
<keyword evidence="1" id="KW-0472">Membrane</keyword>
<feature type="transmembrane region" description="Helical" evidence="1">
    <location>
        <begin position="40"/>
        <end position="59"/>
    </location>
</feature>
<reference evidence="2 3" key="1">
    <citation type="submission" date="2016-05" db="EMBL/GenBank/DDBJ databases">
        <title>Genomic and physiological characterization of Planctopirus sp. isolated from fresh water lake.</title>
        <authorList>
            <person name="Subhash Y."/>
            <person name="Ramana C."/>
        </authorList>
    </citation>
    <scope>NUCLEOTIDE SEQUENCE [LARGE SCALE GENOMIC DNA]</scope>
    <source>
        <strain evidence="2 3">JC280</strain>
    </source>
</reference>
<keyword evidence="1" id="KW-0812">Transmembrane</keyword>
<dbReference type="RefSeq" id="WP_068853068.1">
    <property type="nucleotide sequence ID" value="NZ_LYDR01000158.1"/>
</dbReference>
<feature type="transmembrane region" description="Helical" evidence="1">
    <location>
        <begin position="71"/>
        <end position="89"/>
    </location>
</feature>
<dbReference type="EMBL" id="LYDR01000158">
    <property type="protein sequence ID" value="ODA28007.1"/>
    <property type="molecule type" value="Genomic_DNA"/>
</dbReference>
<evidence type="ECO:0000313" key="2">
    <source>
        <dbReference type="EMBL" id="ODA28007.1"/>
    </source>
</evidence>
<keyword evidence="1" id="KW-1133">Transmembrane helix</keyword>
<dbReference type="OrthoDB" id="211391at2"/>